<accession>A0A9P7G1Y0</accession>
<dbReference type="AlphaFoldDB" id="A0A9P7G1Y0"/>
<dbReference type="InterPro" id="IPR007248">
    <property type="entry name" value="Mpv17_PMP22"/>
</dbReference>
<keyword evidence="4" id="KW-1133">Transmembrane helix</keyword>
<evidence type="ECO:0000256" key="6">
    <source>
        <dbReference type="SAM" id="MobiDB-lite"/>
    </source>
</evidence>
<evidence type="ECO:0000313" key="7">
    <source>
        <dbReference type="EMBL" id="KAG5639307.1"/>
    </source>
</evidence>
<proteinExistence type="inferred from homology"/>
<organism evidence="7 8">
    <name type="scientific">Sphagnurus paluster</name>
    <dbReference type="NCBI Taxonomy" id="117069"/>
    <lineage>
        <taxon>Eukaryota</taxon>
        <taxon>Fungi</taxon>
        <taxon>Dikarya</taxon>
        <taxon>Basidiomycota</taxon>
        <taxon>Agaricomycotina</taxon>
        <taxon>Agaricomycetes</taxon>
        <taxon>Agaricomycetidae</taxon>
        <taxon>Agaricales</taxon>
        <taxon>Tricholomatineae</taxon>
        <taxon>Lyophyllaceae</taxon>
        <taxon>Sphagnurus</taxon>
    </lineage>
</organism>
<comment type="caution">
    <text evidence="7">The sequence shown here is derived from an EMBL/GenBank/DDBJ whole genome shotgun (WGS) entry which is preliminary data.</text>
</comment>
<evidence type="ECO:0000256" key="2">
    <source>
        <dbReference type="ARBA" id="ARBA00006824"/>
    </source>
</evidence>
<keyword evidence="8" id="KW-1185">Reference proteome</keyword>
<dbReference type="Proteomes" id="UP000717328">
    <property type="component" value="Unassembled WGS sequence"/>
</dbReference>
<feature type="region of interest" description="Disordered" evidence="6">
    <location>
        <begin position="47"/>
        <end position="69"/>
    </location>
</feature>
<evidence type="ECO:0000313" key="8">
    <source>
        <dbReference type="Proteomes" id="UP000717328"/>
    </source>
</evidence>
<feature type="compositionally biased region" description="Basic and acidic residues" evidence="6">
    <location>
        <begin position="60"/>
        <end position="69"/>
    </location>
</feature>
<comment type="similarity">
    <text evidence="2">Belongs to the peroxisomal membrane protein PXMP2/4 family.</text>
</comment>
<sequence>MGVLERRSPAQIKEKFSDLYIPALVTNWKVWPVAQLWSPVDVVPLASERKRGRKTGPRGWVEKKPGESD</sequence>
<dbReference type="OrthoDB" id="10267969at2759"/>
<reference evidence="7" key="2">
    <citation type="submission" date="2021-10" db="EMBL/GenBank/DDBJ databases">
        <title>Phylogenomics reveals ancestral predisposition of the termite-cultivated fungus Termitomyces towards a domesticated lifestyle.</title>
        <authorList>
            <person name="Auxier B."/>
            <person name="Grum-Grzhimaylo A."/>
            <person name="Cardenas M.E."/>
            <person name="Lodge J.D."/>
            <person name="Laessoe T."/>
            <person name="Pedersen O."/>
            <person name="Smith M.E."/>
            <person name="Kuyper T.W."/>
            <person name="Franco-Molano E.A."/>
            <person name="Baroni T.J."/>
            <person name="Aanen D.K."/>
        </authorList>
    </citation>
    <scope>NUCLEOTIDE SEQUENCE</scope>
    <source>
        <strain evidence="7">D49</strain>
    </source>
</reference>
<protein>
    <submittedName>
        <fullName evidence="7">Uncharacterized protein</fullName>
    </submittedName>
</protein>
<dbReference type="EMBL" id="JABCKI010005725">
    <property type="protein sequence ID" value="KAG5639307.1"/>
    <property type="molecule type" value="Genomic_DNA"/>
</dbReference>
<evidence type="ECO:0000256" key="4">
    <source>
        <dbReference type="ARBA" id="ARBA00022989"/>
    </source>
</evidence>
<keyword evidence="5" id="KW-0472">Membrane</keyword>
<dbReference type="Pfam" id="PF04117">
    <property type="entry name" value="Mpv17_PMP22"/>
    <property type="match status" value="1"/>
</dbReference>
<evidence type="ECO:0000256" key="3">
    <source>
        <dbReference type="ARBA" id="ARBA00022692"/>
    </source>
</evidence>
<evidence type="ECO:0000256" key="5">
    <source>
        <dbReference type="ARBA" id="ARBA00023136"/>
    </source>
</evidence>
<evidence type="ECO:0000256" key="1">
    <source>
        <dbReference type="ARBA" id="ARBA00004141"/>
    </source>
</evidence>
<reference evidence="7" key="1">
    <citation type="submission" date="2021-02" db="EMBL/GenBank/DDBJ databases">
        <authorList>
            <person name="Nieuwenhuis M."/>
            <person name="Van De Peppel L.J.J."/>
        </authorList>
    </citation>
    <scope>NUCLEOTIDE SEQUENCE</scope>
    <source>
        <strain evidence="7">D49</strain>
    </source>
</reference>
<keyword evidence="3" id="KW-0812">Transmembrane</keyword>
<name>A0A9P7G1Y0_9AGAR</name>
<comment type="subcellular location">
    <subcellularLocation>
        <location evidence="1">Membrane</location>
        <topology evidence="1">Multi-pass membrane protein</topology>
    </subcellularLocation>
</comment>
<dbReference type="GO" id="GO:0016020">
    <property type="term" value="C:membrane"/>
    <property type="evidence" value="ECO:0007669"/>
    <property type="project" value="UniProtKB-SubCell"/>
</dbReference>
<gene>
    <name evidence="7" type="ORF">H0H81_004509</name>
</gene>